<dbReference type="EMBL" id="JABWDY010001204">
    <property type="protein sequence ID" value="KAF5207610.1"/>
    <property type="molecule type" value="Genomic_DNA"/>
</dbReference>
<dbReference type="Proteomes" id="UP000554482">
    <property type="component" value="Unassembled WGS sequence"/>
</dbReference>
<gene>
    <name evidence="2" type="ORF">FRX31_002804</name>
</gene>
<keyword evidence="3" id="KW-1185">Reference proteome</keyword>
<organism evidence="2 3">
    <name type="scientific">Thalictrum thalictroides</name>
    <name type="common">Rue-anemone</name>
    <name type="synonym">Anemone thalictroides</name>
    <dbReference type="NCBI Taxonomy" id="46969"/>
    <lineage>
        <taxon>Eukaryota</taxon>
        <taxon>Viridiplantae</taxon>
        <taxon>Streptophyta</taxon>
        <taxon>Embryophyta</taxon>
        <taxon>Tracheophyta</taxon>
        <taxon>Spermatophyta</taxon>
        <taxon>Magnoliopsida</taxon>
        <taxon>Ranunculales</taxon>
        <taxon>Ranunculaceae</taxon>
        <taxon>Thalictroideae</taxon>
        <taxon>Thalictrum</taxon>
    </lineage>
</organism>
<feature type="region of interest" description="Disordered" evidence="1">
    <location>
        <begin position="1"/>
        <end position="28"/>
    </location>
</feature>
<comment type="caution">
    <text evidence="2">The sequence shown here is derived from an EMBL/GenBank/DDBJ whole genome shotgun (WGS) entry which is preliminary data.</text>
</comment>
<accession>A0A7J6XGH7</accession>
<dbReference type="AlphaFoldDB" id="A0A7J6XGH7"/>
<evidence type="ECO:0000313" key="3">
    <source>
        <dbReference type="Proteomes" id="UP000554482"/>
    </source>
</evidence>
<proteinExistence type="predicted"/>
<protein>
    <submittedName>
        <fullName evidence="2">Uncharacterized protein</fullName>
    </submittedName>
</protein>
<evidence type="ECO:0000256" key="1">
    <source>
        <dbReference type="SAM" id="MobiDB-lite"/>
    </source>
</evidence>
<reference evidence="2 3" key="1">
    <citation type="submission" date="2020-06" db="EMBL/GenBank/DDBJ databases">
        <title>Transcriptomic and genomic resources for Thalictrum thalictroides and T. hernandezii: Facilitating candidate gene discovery in an emerging model plant lineage.</title>
        <authorList>
            <person name="Arias T."/>
            <person name="Riano-Pachon D.M."/>
            <person name="Di Stilio V.S."/>
        </authorList>
    </citation>
    <scope>NUCLEOTIDE SEQUENCE [LARGE SCALE GENOMIC DNA]</scope>
    <source>
        <strain evidence="3">cv. WT478/WT964</strain>
        <tissue evidence="2">Leaves</tissue>
    </source>
</reference>
<sequence length="61" mass="7318">MKKNLKPRSGNLQTEGSMNVPYESGRMEDDVQQRLARLRSQMGVMRDQYLPTHQWRKVWRV</sequence>
<name>A0A7J6XGH7_THATH</name>
<evidence type="ECO:0000313" key="2">
    <source>
        <dbReference type="EMBL" id="KAF5207610.1"/>
    </source>
</evidence>